<protein>
    <recommendedName>
        <fullName evidence="3">DUF3055 domain-containing protein</fullName>
    </recommendedName>
</protein>
<evidence type="ECO:0000313" key="2">
    <source>
        <dbReference type="Proteomes" id="UP000521032"/>
    </source>
</evidence>
<dbReference type="Proteomes" id="UP000521032">
    <property type="component" value="Unassembled WGS sequence"/>
</dbReference>
<dbReference type="AlphaFoldDB" id="A0A6V7R602"/>
<dbReference type="RefSeq" id="WP_186085391.1">
    <property type="nucleotide sequence ID" value="NZ_BMDB01000001.1"/>
</dbReference>
<dbReference type="InterPro" id="IPR021415">
    <property type="entry name" value="SAV0927-like"/>
</dbReference>
<evidence type="ECO:0008006" key="3">
    <source>
        <dbReference type="Google" id="ProtNLM"/>
    </source>
</evidence>
<evidence type="ECO:0000313" key="1">
    <source>
        <dbReference type="EMBL" id="CAD2072820.1"/>
    </source>
</evidence>
<sequence>MKNVYLYDDEENGAVRFVGIAGDYGRYDLTVVHTTKFFGKTLVLNMQNNKFSIMGPDDLEEPGYVEFALGLTEDQALEVKDFLNQVLSPGWFSE</sequence>
<proteinExistence type="predicted"/>
<gene>
    <name evidence="1" type="ORF">JEOSCH030_00440</name>
</gene>
<dbReference type="EMBL" id="CAJEWE010000006">
    <property type="protein sequence ID" value="CAD2072820.1"/>
    <property type="molecule type" value="Genomic_DNA"/>
</dbReference>
<name>A0A6V7R602_9BACL</name>
<organism evidence="1 2">
    <name type="scientific">Phocicoccus schoeneichii</name>
    <dbReference type="NCBI Taxonomy" id="1812261"/>
    <lineage>
        <taxon>Bacteria</taxon>
        <taxon>Bacillati</taxon>
        <taxon>Bacillota</taxon>
        <taxon>Bacilli</taxon>
        <taxon>Bacillales</taxon>
        <taxon>Salinicoccaceae</taxon>
        <taxon>Phocicoccus</taxon>
    </lineage>
</organism>
<keyword evidence="2" id="KW-1185">Reference proteome</keyword>
<comment type="caution">
    <text evidence="1">The sequence shown here is derived from an EMBL/GenBank/DDBJ whole genome shotgun (WGS) entry which is preliminary data.</text>
</comment>
<dbReference type="Pfam" id="PF11256">
    <property type="entry name" value="SAV0927-like"/>
    <property type="match status" value="1"/>
</dbReference>
<accession>A0A6V7R602</accession>
<reference evidence="1 2" key="1">
    <citation type="submission" date="2020-07" db="EMBL/GenBank/DDBJ databases">
        <authorList>
            <person name="Criscuolo A."/>
        </authorList>
    </citation>
    <scope>NUCLEOTIDE SEQUENCE [LARGE SCALE GENOMIC DNA]</scope>
    <source>
        <strain evidence="2">CIP 111030</strain>
    </source>
</reference>